<sequence>MASTSTPTSNTENDDSNISIYGQDNPAFLTEDDNVDIKQFNSFTNHLNNLRVSFRKDSIAVDIDPPYDSLEPFDD</sequence>
<name>A0A8S2Q4P0_9BILA</name>
<comment type="caution">
    <text evidence="2">The sequence shown here is derived from an EMBL/GenBank/DDBJ whole genome shotgun (WGS) entry which is preliminary data.</text>
</comment>
<evidence type="ECO:0000313" key="2">
    <source>
        <dbReference type="EMBL" id="CAF4078083.1"/>
    </source>
</evidence>
<reference evidence="2" key="1">
    <citation type="submission" date="2021-02" db="EMBL/GenBank/DDBJ databases">
        <authorList>
            <person name="Nowell W R."/>
        </authorList>
    </citation>
    <scope>NUCLEOTIDE SEQUENCE</scope>
</reference>
<protein>
    <submittedName>
        <fullName evidence="2">Uncharacterized protein</fullName>
    </submittedName>
</protein>
<feature type="compositionally biased region" description="Polar residues" evidence="1">
    <location>
        <begin position="1"/>
        <end position="22"/>
    </location>
</feature>
<evidence type="ECO:0000313" key="3">
    <source>
        <dbReference type="Proteomes" id="UP000681967"/>
    </source>
</evidence>
<gene>
    <name evidence="2" type="ORF">BYL167_LOCUS17912</name>
</gene>
<feature type="region of interest" description="Disordered" evidence="1">
    <location>
        <begin position="1"/>
        <end position="25"/>
    </location>
</feature>
<feature type="non-terminal residue" evidence="2">
    <location>
        <position position="75"/>
    </location>
</feature>
<proteinExistence type="predicted"/>
<dbReference type="Proteomes" id="UP000681967">
    <property type="component" value="Unassembled WGS sequence"/>
</dbReference>
<accession>A0A8S2Q4P0</accession>
<dbReference type="EMBL" id="CAJOBH010007224">
    <property type="protein sequence ID" value="CAF4078083.1"/>
    <property type="molecule type" value="Genomic_DNA"/>
</dbReference>
<dbReference type="AlphaFoldDB" id="A0A8S2Q4P0"/>
<organism evidence="2 3">
    <name type="scientific">Rotaria magnacalcarata</name>
    <dbReference type="NCBI Taxonomy" id="392030"/>
    <lineage>
        <taxon>Eukaryota</taxon>
        <taxon>Metazoa</taxon>
        <taxon>Spiralia</taxon>
        <taxon>Gnathifera</taxon>
        <taxon>Rotifera</taxon>
        <taxon>Eurotatoria</taxon>
        <taxon>Bdelloidea</taxon>
        <taxon>Philodinida</taxon>
        <taxon>Philodinidae</taxon>
        <taxon>Rotaria</taxon>
    </lineage>
</organism>
<evidence type="ECO:0000256" key="1">
    <source>
        <dbReference type="SAM" id="MobiDB-lite"/>
    </source>
</evidence>